<dbReference type="GO" id="GO:0006536">
    <property type="term" value="P:glutamate metabolic process"/>
    <property type="evidence" value="ECO:0007669"/>
    <property type="project" value="TreeGrafter"/>
</dbReference>
<feature type="domain" description="N-acetyltransferase" evidence="2">
    <location>
        <begin position="251"/>
        <end position="402"/>
    </location>
</feature>
<dbReference type="InterPro" id="IPR006855">
    <property type="entry name" value="Vertebrate-like_GNAT_dom"/>
</dbReference>
<reference evidence="3" key="3">
    <citation type="submission" date="2025-09" db="UniProtKB">
        <authorList>
            <consortium name="Ensembl"/>
        </authorList>
    </citation>
    <scope>IDENTIFICATION</scope>
</reference>
<accession>A0A3P8W6D6</accession>
<evidence type="ECO:0000259" key="2">
    <source>
        <dbReference type="PROSITE" id="PS51731"/>
    </source>
</evidence>
<reference evidence="3" key="2">
    <citation type="submission" date="2025-08" db="UniProtKB">
        <authorList>
            <consortium name="Ensembl"/>
        </authorList>
    </citation>
    <scope>IDENTIFICATION</scope>
</reference>
<reference evidence="3 4" key="1">
    <citation type="journal article" date="2014" name="Nat. Genet.">
        <title>Whole-genome sequence of a flatfish provides insights into ZW sex chromosome evolution and adaptation to a benthic lifestyle.</title>
        <authorList>
            <person name="Chen S."/>
            <person name="Zhang G."/>
            <person name="Shao C."/>
            <person name="Huang Q."/>
            <person name="Liu G."/>
            <person name="Zhang P."/>
            <person name="Song W."/>
            <person name="An N."/>
            <person name="Chalopin D."/>
            <person name="Volff J.N."/>
            <person name="Hong Y."/>
            <person name="Li Q."/>
            <person name="Sha Z."/>
            <person name="Zhou H."/>
            <person name="Xie M."/>
            <person name="Yu Q."/>
            <person name="Liu Y."/>
            <person name="Xiang H."/>
            <person name="Wang N."/>
            <person name="Wu K."/>
            <person name="Yang C."/>
            <person name="Zhou Q."/>
            <person name="Liao X."/>
            <person name="Yang L."/>
            <person name="Hu Q."/>
            <person name="Zhang J."/>
            <person name="Meng L."/>
            <person name="Jin L."/>
            <person name="Tian Y."/>
            <person name="Lian J."/>
            <person name="Yang J."/>
            <person name="Miao G."/>
            <person name="Liu S."/>
            <person name="Liang Z."/>
            <person name="Yan F."/>
            <person name="Li Y."/>
            <person name="Sun B."/>
            <person name="Zhang H."/>
            <person name="Zhang J."/>
            <person name="Zhu Y."/>
            <person name="Du M."/>
            <person name="Zhao Y."/>
            <person name="Schartl M."/>
            <person name="Tang Q."/>
            <person name="Wang J."/>
        </authorList>
    </citation>
    <scope>NUCLEOTIDE SEQUENCE</scope>
</reference>
<dbReference type="PROSITE" id="PS51731">
    <property type="entry name" value="GNAT_NAGS"/>
    <property type="match status" value="1"/>
</dbReference>
<dbReference type="InterPro" id="IPR036393">
    <property type="entry name" value="AceGlu_kinase-like_sf"/>
</dbReference>
<dbReference type="InterPro" id="IPR016181">
    <property type="entry name" value="Acyl_CoA_acyltransferase"/>
</dbReference>
<dbReference type="STRING" id="244447.ENSCSEP00000020125"/>
<dbReference type="GO" id="GO:0006526">
    <property type="term" value="P:L-arginine biosynthetic process"/>
    <property type="evidence" value="ECO:0007669"/>
    <property type="project" value="TreeGrafter"/>
</dbReference>
<dbReference type="FunCoup" id="A0A3P8W6D6">
    <property type="interactions" value="68"/>
</dbReference>
<evidence type="ECO:0000313" key="3">
    <source>
        <dbReference type="Ensembl" id="ENSCSEP00000020125.1"/>
    </source>
</evidence>
<dbReference type="Gene3D" id="3.40.1160.10">
    <property type="entry name" value="Acetylglutamate kinase-like"/>
    <property type="match status" value="1"/>
</dbReference>
<evidence type="ECO:0000256" key="1">
    <source>
        <dbReference type="ARBA" id="ARBA00022679"/>
    </source>
</evidence>
<dbReference type="GO" id="GO:0034618">
    <property type="term" value="F:arginine binding"/>
    <property type="evidence" value="ECO:0007669"/>
    <property type="project" value="Ensembl"/>
</dbReference>
<organism evidence="3 4">
    <name type="scientific">Cynoglossus semilaevis</name>
    <name type="common">Tongue sole</name>
    <dbReference type="NCBI Taxonomy" id="244447"/>
    <lineage>
        <taxon>Eukaryota</taxon>
        <taxon>Metazoa</taxon>
        <taxon>Chordata</taxon>
        <taxon>Craniata</taxon>
        <taxon>Vertebrata</taxon>
        <taxon>Euteleostomi</taxon>
        <taxon>Actinopterygii</taxon>
        <taxon>Neopterygii</taxon>
        <taxon>Teleostei</taxon>
        <taxon>Neoteleostei</taxon>
        <taxon>Acanthomorphata</taxon>
        <taxon>Carangaria</taxon>
        <taxon>Pleuronectiformes</taxon>
        <taxon>Pleuronectoidei</taxon>
        <taxon>Cynoglossidae</taxon>
        <taxon>Cynoglossinae</taxon>
        <taxon>Cynoglossus</taxon>
    </lineage>
</organism>
<dbReference type="Pfam" id="PF04768">
    <property type="entry name" value="NAT"/>
    <property type="match status" value="1"/>
</dbReference>
<dbReference type="SUPFAM" id="SSF55729">
    <property type="entry name" value="Acyl-CoA N-acyltransferases (Nat)"/>
    <property type="match status" value="1"/>
</dbReference>
<dbReference type="FunFam" id="3.40.630.30:FF:000045">
    <property type="entry name" value="N-acetylglutamate synthase, mitochondrial"/>
    <property type="match status" value="1"/>
</dbReference>
<dbReference type="GeneTree" id="ENSGT00390000005602"/>
<keyword evidence="1" id="KW-0808">Transferase</keyword>
<name>A0A3P8W6D6_CYNSE</name>
<keyword evidence="4" id="KW-1185">Reference proteome</keyword>
<dbReference type="OMA" id="NHQWIFF"/>
<dbReference type="PANTHER" id="PTHR23342">
    <property type="entry name" value="N-ACETYLGLUTAMATE SYNTHASE"/>
    <property type="match status" value="1"/>
</dbReference>
<proteinExistence type="predicted"/>
<dbReference type="GO" id="GO:0004042">
    <property type="term" value="F:L-glutamate N-acetyltransferase activity"/>
    <property type="evidence" value="ECO:0007669"/>
    <property type="project" value="Ensembl"/>
</dbReference>
<evidence type="ECO:0000313" key="4">
    <source>
        <dbReference type="Proteomes" id="UP000265120"/>
    </source>
</evidence>
<dbReference type="InParanoid" id="A0A3P8W6D6"/>
<dbReference type="Gene3D" id="3.40.630.30">
    <property type="match status" value="1"/>
</dbReference>
<dbReference type="Proteomes" id="UP000265120">
    <property type="component" value="Chromosome 17"/>
</dbReference>
<dbReference type="Ensembl" id="ENSCSET00000020372.1">
    <property type="protein sequence ID" value="ENSCSEP00000020125.1"/>
    <property type="gene ID" value="ENSCSEG00000012835.1"/>
</dbReference>
<protein>
    <submittedName>
        <fullName evidence="3">N-acetylglutamate synthase</fullName>
    </submittedName>
</protein>
<dbReference type="GO" id="GO:0005759">
    <property type="term" value="C:mitochondrial matrix"/>
    <property type="evidence" value="ECO:0007669"/>
    <property type="project" value="TreeGrafter"/>
</dbReference>
<dbReference type="CDD" id="cd04264">
    <property type="entry name" value="DUF619-NAGS"/>
    <property type="match status" value="1"/>
</dbReference>
<dbReference type="SUPFAM" id="SSF53633">
    <property type="entry name" value="Carbamate kinase-like"/>
    <property type="match status" value="1"/>
</dbReference>
<dbReference type="AlphaFoldDB" id="A0A3P8W6D6"/>
<sequence length="415" mass="46309">MAKVHGSSSGCRAMVMAGKYLSSPAAPVQNQRPVLRQRRVFCPHHRPNYENNNMQLHVVVFSVQRYGRYVFVRICGPSRGCKGVERPRRGGRALQRHWRSVLPFFSAESFLLLLPEHVAVDPSLLQWSLDCGTIPVVCPVGRDDQGCSVLLNPTEVTAAIARVLQPHKVMFLNNCGALRSQEHKVLDTVSLPADLPSLSTAACLSTDQCHKVTTIARLLNQLPGESSAVITSADTLLTELFRSGTLFKNGDPIHRYTCLEGIDVERLLALINQSFDRTLREDYIKSLNGRLHSIYLSEGYHAAAIITMEPVNGGTPYLDKFVVRSSKQGQGTSQILWECIKQDLGKLFWRSRATNWINPWYFKHCDGSFVKGKWTVFWYGLTDIRDSYELVEFAMNLPSSFCNSTSATSSAAVAS</sequence>
<dbReference type="PANTHER" id="PTHR23342:SF0">
    <property type="entry name" value="N-ACETYLGLUTAMATE SYNTHASE, MITOCHONDRIAL"/>
    <property type="match status" value="1"/>
</dbReference>